<dbReference type="InterPro" id="IPR000866">
    <property type="entry name" value="AhpC/TSA"/>
</dbReference>
<protein>
    <recommendedName>
        <fullName evidence="3">Thioredoxin peroxidase</fullName>
    </recommendedName>
</protein>
<dbReference type="Pfam" id="PF10417">
    <property type="entry name" value="1-cysPrx_C"/>
    <property type="match status" value="1"/>
</dbReference>
<dbReference type="InterPro" id="IPR019479">
    <property type="entry name" value="Peroxiredoxin_C"/>
</dbReference>
<dbReference type="PIRSF" id="PIRSF000239">
    <property type="entry name" value="AHPC"/>
    <property type="match status" value="1"/>
</dbReference>
<dbReference type="Proteomes" id="UP001056681">
    <property type="component" value="Chromosome"/>
</dbReference>
<dbReference type="InterPro" id="IPR050217">
    <property type="entry name" value="Peroxiredoxin"/>
</dbReference>
<comment type="similarity">
    <text evidence="1">Belongs to the peroxiredoxin family. AhpC/Prx1 subfamily.</text>
</comment>
<name>A0ABY4T1G1_9GAMM</name>
<keyword evidence="7" id="KW-1185">Reference proteome</keyword>
<evidence type="ECO:0000313" key="7">
    <source>
        <dbReference type="Proteomes" id="UP001056681"/>
    </source>
</evidence>
<dbReference type="InterPro" id="IPR013766">
    <property type="entry name" value="Thioredoxin_domain"/>
</dbReference>
<evidence type="ECO:0000256" key="4">
    <source>
        <dbReference type="ARBA" id="ARBA00037420"/>
    </source>
</evidence>
<dbReference type="SUPFAM" id="SSF52833">
    <property type="entry name" value="Thioredoxin-like"/>
    <property type="match status" value="1"/>
</dbReference>
<dbReference type="InterPro" id="IPR024706">
    <property type="entry name" value="Peroxiredoxin_AhpC-typ"/>
</dbReference>
<evidence type="ECO:0000256" key="1">
    <source>
        <dbReference type="ARBA" id="ARBA00009796"/>
    </source>
</evidence>
<gene>
    <name evidence="6" type="ORF">IM816_10600</name>
</gene>
<sequence length="218" mass="24280">MESPLNAAFQAPRPLRLNEHAPDFRARTTQGDVSLSDYRGRWLVLFSHPADFTPVCTSEFMAFAQAAAEFEALDCALLALSIDGLYSHLAWIRDIKERWGVAIDFPIIEDPSMAIAQGYGMLAPDATDSATARITYVIDPEGVIRAMNWYPMEVGRSVPELLRLVAALQTSDRHAVATPEGWRPGSPVLERVETDASKASAIQPRDGESWYFRWRPCP</sequence>
<comment type="function">
    <text evidence="4">Thiol-specific peroxidase that catalyzes the reduction of hydrogen peroxide and organic hydroperoxides to water and alcohols, respectively. Plays a role in cell protection against oxidative stress by detoxifying peroxides.</text>
</comment>
<proteinExistence type="inferred from homology"/>
<dbReference type="PANTHER" id="PTHR10681">
    <property type="entry name" value="THIOREDOXIN PEROXIDASE"/>
    <property type="match status" value="1"/>
</dbReference>
<evidence type="ECO:0000256" key="3">
    <source>
        <dbReference type="ARBA" id="ARBA00032824"/>
    </source>
</evidence>
<dbReference type="NCBIfam" id="NF009668">
    <property type="entry name" value="PRK13189.1"/>
    <property type="match status" value="1"/>
</dbReference>
<evidence type="ECO:0000313" key="6">
    <source>
        <dbReference type="EMBL" id="URL57105.1"/>
    </source>
</evidence>
<evidence type="ECO:0000259" key="5">
    <source>
        <dbReference type="PROSITE" id="PS51352"/>
    </source>
</evidence>
<dbReference type="Gene3D" id="3.40.30.10">
    <property type="entry name" value="Glutaredoxin"/>
    <property type="match status" value="1"/>
</dbReference>
<dbReference type="PROSITE" id="PS51352">
    <property type="entry name" value="THIOREDOXIN_2"/>
    <property type="match status" value="1"/>
</dbReference>
<dbReference type="PANTHER" id="PTHR10681:SF128">
    <property type="entry name" value="THIOREDOXIN-DEPENDENT PEROXIDE REDUCTASE, MITOCHONDRIAL"/>
    <property type="match status" value="1"/>
</dbReference>
<organism evidence="6 7">
    <name type="scientific">Luteibacter flocculans</name>
    <dbReference type="NCBI Taxonomy" id="2780091"/>
    <lineage>
        <taxon>Bacteria</taxon>
        <taxon>Pseudomonadati</taxon>
        <taxon>Pseudomonadota</taxon>
        <taxon>Gammaproteobacteria</taxon>
        <taxon>Lysobacterales</taxon>
        <taxon>Rhodanobacteraceae</taxon>
        <taxon>Luteibacter</taxon>
    </lineage>
</organism>
<feature type="domain" description="Thioredoxin" evidence="5">
    <location>
        <begin position="15"/>
        <end position="170"/>
    </location>
</feature>
<keyword evidence="2" id="KW-0560">Oxidoreductase</keyword>
<evidence type="ECO:0000256" key="2">
    <source>
        <dbReference type="ARBA" id="ARBA00023002"/>
    </source>
</evidence>
<dbReference type="InterPro" id="IPR036249">
    <property type="entry name" value="Thioredoxin-like_sf"/>
</dbReference>
<dbReference type="EMBL" id="CP063231">
    <property type="protein sequence ID" value="URL57105.1"/>
    <property type="molecule type" value="Genomic_DNA"/>
</dbReference>
<reference evidence="6" key="1">
    <citation type="submission" date="2020-10" db="EMBL/GenBank/DDBJ databases">
        <title>Whole-genome sequence of Luteibacter sp. EIF3.</title>
        <authorList>
            <person name="Friedrich I."/>
            <person name="Hertel R."/>
            <person name="Daniel R."/>
        </authorList>
    </citation>
    <scope>NUCLEOTIDE SEQUENCE</scope>
    <source>
        <strain evidence="6">EIF3</strain>
    </source>
</reference>
<dbReference type="Pfam" id="PF00578">
    <property type="entry name" value="AhpC-TSA"/>
    <property type="match status" value="1"/>
</dbReference>
<accession>A0ABY4T1G1</accession>